<feature type="compositionally biased region" description="Basic and acidic residues" evidence="1">
    <location>
        <begin position="231"/>
        <end position="245"/>
    </location>
</feature>
<dbReference type="SUPFAM" id="SSF52266">
    <property type="entry name" value="SGNH hydrolase"/>
    <property type="match status" value="1"/>
</dbReference>
<organism evidence="2 3">
    <name type="scientific">Xenopus tropicalis</name>
    <name type="common">Western clawed frog</name>
    <name type="synonym">Silurana tropicalis</name>
    <dbReference type="NCBI Taxonomy" id="8364"/>
    <lineage>
        <taxon>Eukaryota</taxon>
        <taxon>Metazoa</taxon>
        <taxon>Chordata</taxon>
        <taxon>Craniata</taxon>
        <taxon>Vertebrata</taxon>
        <taxon>Euteleostomi</taxon>
        <taxon>Amphibia</taxon>
        <taxon>Batrachia</taxon>
        <taxon>Anura</taxon>
        <taxon>Pipoidea</taxon>
        <taxon>Pipidae</taxon>
        <taxon>Xenopodinae</taxon>
        <taxon>Xenopus</taxon>
        <taxon>Silurana</taxon>
    </lineage>
</organism>
<accession>A0A8J1IPL8</accession>
<feature type="compositionally biased region" description="Basic and acidic residues" evidence="1">
    <location>
        <begin position="164"/>
        <end position="176"/>
    </location>
</feature>
<dbReference type="GeneID" id="116406780"/>
<dbReference type="Proteomes" id="UP000008143">
    <property type="component" value="Chromosome 8"/>
</dbReference>
<dbReference type="GO" id="GO:0005581">
    <property type="term" value="C:collagen trimer"/>
    <property type="evidence" value="ECO:0007669"/>
    <property type="project" value="UniProtKB-KW"/>
</dbReference>
<name>A0A8J1IPL8_XENTR</name>
<protein>
    <submittedName>
        <fullName evidence="3">Collagen alpha-2(I) chain isoform X2</fullName>
    </submittedName>
</protein>
<keyword evidence="2" id="KW-1185">Reference proteome</keyword>
<dbReference type="PANTHER" id="PTHR30383">
    <property type="entry name" value="THIOESTERASE 1/PROTEASE 1/LYSOPHOSPHOLIPASE L1"/>
    <property type="match status" value="1"/>
</dbReference>
<feature type="compositionally biased region" description="Low complexity" evidence="1">
    <location>
        <begin position="325"/>
        <end position="334"/>
    </location>
</feature>
<feature type="region of interest" description="Disordered" evidence="1">
    <location>
        <begin position="302"/>
        <end position="351"/>
    </location>
</feature>
<feature type="region of interest" description="Disordered" evidence="1">
    <location>
        <begin position="15"/>
        <end position="272"/>
    </location>
</feature>
<dbReference type="RefSeq" id="XP_031747537.1">
    <property type="nucleotide sequence ID" value="XM_031891677.1"/>
</dbReference>
<evidence type="ECO:0000256" key="1">
    <source>
        <dbReference type="SAM" id="MobiDB-lite"/>
    </source>
</evidence>
<dbReference type="InterPro" id="IPR036514">
    <property type="entry name" value="SGNH_hydro_sf"/>
</dbReference>
<evidence type="ECO:0000313" key="3">
    <source>
        <dbReference type="RefSeq" id="XP_031747537.1"/>
    </source>
</evidence>
<dbReference type="CDD" id="cd00229">
    <property type="entry name" value="SGNH_hydrolase"/>
    <property type="match status" value="1"/>
</dbReference>
<reference evidence="3" key="1">
    <citation type="submission" date="2025-08" db="UniProtKB">
        <authorList>
            <consortium name="RefSeq"/>
        </authorList>
    </citation>
    <scope>IDENTIFICATION</scope>
    <source>
        <strain evidence="3">Nigerian</strain>
        <tissue evidence="3">Liver and blood</tissue>
    </source>
</reference>
<evidence type="ECO:0000313" key="4">
    <source>
        <dbReference type="Xenbase" id="XB-GENE-29091967"/>
    </source>
</evidence>
<dbReference type="Gene3D" id="3.40.50.1110">
    <property type="entry name" value="SGNH hydrolase"/>
    <property type="match status" value="1"/>
</dbReference>
<feature type="compositionally biased region" description="Gly residues" evidence="1">
    <location>
        <begin position="116"/>
        <end position="130"/>
    </location>
</feature>
<dbReference type="InterPro" id="IPR051532">
    <property type="entry name" value="Ester_Hydrolysis_Enzymes"/>
</dbReference>
<sequence>MAALEELLARIRAQAEEQGEGWIRQQLAAQPPGPSSRRRTRPPERLSPSVSSRVSQRRRRRSPSPPPGPGSNDESPPAEKRGAGKKQQQGGRRGASSKEGAGQRSRAGTRQAAGDQDGGAGTLSARGGGPRPEPRPGTNRREPAGRRQGASMEGVTRPEGAEVTQRDGGRSEEQQHQGRRPTAGRAGARGSVASPCRDCACGRGEPARVSMEAPPVGGSWAGEVSSILLHPQRDTERSGDPEHMDGGPNAGSREAGGRVASSGPSCAGVRGEPVRAGNEAPLAGGCWAGGVSSILLPPQAAARHGLRGQEEVSSAEATGGAQRPSTTAGTSSAGDTPVAIGAAGPTSTVASRGTRPCVVWAMGHSYIFWAEQRAGQREGGRWFGLPRGTVKVHWDGIRGMSWWQLRDRLARKLEQRGPPDVLLLHLGGNDVGKIPMKNIIERMKKDLKKVWDRAPKLILIWSQIVPRLVWREARELKALDKVRSKINTTMAKFVKRKGGISVRHKMIEGEQMYYRQDGVHLNEVGLDIFNFGLREGVEVAMKMWRGMRD</sequence>
<proteinExistence type="predicted"/>
<dbReference type="OMA" id="KINTTMA"/>
<feature type="compositionally biased region" description="Low complexity" evidence="1">
    <location>
        <begin position="180"/>
        <end position="190"/>
    </location>
</feature>
<keyword evidence="3" id="KW-0176">Collagen</keyword>
<evidence type="ECO:0000313" key="2">
    <source>
        <dbReference type="Proteomes" id="UP000008143"/>
    </source>
</evidence>
<dbReference type="Xenbase" id="XB-GENE-29091967">
    <property type="gene designation" value="LOC116406780"/>
</dbReference>
<dbReference type="AlphaFoldDB" id="A0A8J1IPL8"/>
<dbReference type="AGR" id="Xenbase:XB-GENE-29091967"/>
<gene>
    <name evidence="3 4" type="primary">LOC116406780</name>
</gene>